<proteinExistence type="predicted"/>
<evidence type="ECO:0000313" key="2">
    <source>
        <dbReference type="Proteomes" id="UP001635788"/>
    </source>
</evidence>
<comment type="caution">
    <text evidence="1">The sequence shown here is derived from an EMBL/GenBank/DDBJ whole genome shotgun (WGS) entry which is preliminary data.</text>
</comment>
<gene>
    <name evidence="1" type="ORF">ACK3FC_20640</name>
</gene>
<dbReference type="Proteomes" id="UP001635788">
    <property type="component" value="Unassembled WGS sequence"/>
</dbReference>
<dbReference type="EMBL" id="JBKAMQ010000002">
    <property type="protein sequence ID" value="MFN6509547.1"/>
    <property type="molecule type" value="Genomic_DNA"/>
</dbReference>
<protein>
    <recommendedName>
        <fullName evidence="3">Lipoprotein</fullName>
    </recommendedName>
</protein>
<accession>A0ABW9L0G2</accession>
<evidence type="ECO:0000313" key="1">
    <source>
        <dbReference type="EMBL" id="MFN6509547.1"/>
    </source>
</evidence>
<evidence type="ECO:0008006" key="3">
    <source>
        <dbReference type="Google" id="ProtNLM"/>
    </source>
</evidence>
<reference evidence="1 2" key="1">
    <citation type="submission" date="2024-12" db="EMBL/GenBank/DDBJ databases">
        <authorList>
            <person name="Alaofin S."/>
            <person name="Velasco D."/>
            <person name="Li D."/>
            <person name="Baldwin T."/>
            <person name="Liu Z."/>
            <person name="Schachterle J.K."/>
        </authorList>
    </citation>
    <scope>NUCLEOTIDE SEQUENCE [LARGE SCALE GENOMIC DNA]</scope>
    <source>
        <strain evidence="1 2">B1</strain>
    </source>
</reference>
<organism evidence="1 2">
    <name type="scientific">Xanthomonas translucens pv. translucens</name>
    <dbReference type="NCBI Taxonomy" id="134875"/>
    <lineage>
        <taxon>Bacteria</taxon>
        <taxon>Pseudomonadati</taxon>
        <taxon>Pseudomonadota</taxon>
        <taxon>Gammaproteobacteria</taxon>
        <taxon>Lysobacterales</taxon>
        <taxon>Lysobacteraceae</taxon>
        <taxon>Xanthomonas</taxon>
        <taxon>Xanthomonas translucens group</taxon>
    </lineage>
</organism>
<dbReference type="RefSeq" id="WP_155646495.1">
    <property type="nucleotide sequence ID" value="NZ_CP064004.1"/>
</dbReference>
<keyword evidence="2" id="KW-1185">Reference proteome</keyword>
<name>A0ABW9L0G2_XANCT</name>
<sequence>MTLTESAKTKTLKIIAAFSLILASGCSSFSHEGEIVARLKGKNIEEAKRLLYPTMGAPVYETSPPPSIIADSFPPLTEKLYIWERRLASFDRTSPTGSYVDTSQGRPINMETYQTQRIDYSCTVQIKTNGEGIIQDTQVSKCSSLEKNLMNIM</sequence>